<reference evidence="1" key="1">
    <citation type="submission" date="2024-06" db="EMBL/GenBank/DDBJ databases">
        <authorList>
            <person name="Li T."/>
            <person name="Gao R."/>
        </authorList>
    </citation>
    <scope>NUCLEOTIDE SEQUENCE</scope>
    <source>
        <strain evidence="1">ZPR3</strain>
        <plasmid evidence="1">unnamed1</plasmid>
    </source>
</reference>
<dbReference type="EMBL" id="CP157961">
    <property type="protein sequence ID" value="XBT96367.1"/>
    <property type="molecule type" value="Genomic_DNA"/>
</dbReference>
<protein>
    <recommendedName>
        <fullName evidence="2">YncE family protein</fullName>
    </recommendedName>
</protein>
<geneLocation type="plasmid" evidence="1">
    <name>unnamed1</name>
</geneLocation>
<keyword evidence="1" id="KW-0614">Plasmid</keyword>
<name>A0AAU7S1Q4_9HYPH</name>
<dbReference type="AlphaFoldDB" id="A0AAU7S1Q4"/>
<sequence length="380" mass="40555">MKASFVSVRRPGGTANLSGRNRMIRSSLAISTTALALIMMTPAFAFDGWHQQHATMIEGKGSGYDYVSVDSATHHVFLGHRKEGLQVFDPATDKVIKVIDKTATDSSDGAVLIPEFDLGISNNEDGTITPFKLSTLEAQAPIKVGEDLDTSHYDAVSKRLVLNMGAGQDGTELIMLDVPSLKEVGRLKVPSKKVEGADSDGKSAFFLAAQDLDKVYKIDTKAGKVVATYDTAPACGHPTAVTVNAADERVYISCRGHDAIKPSFTVLDGDSGKIVYSAEIGGGTDSIVYDGDLKRIFTANGVSANLNVFEVDGPDSYKPLETLGTRAGVRTMAMDRQTKAIYAITAEGSADASKKILTAVSPFYANTFFPNTFTVLTYGK</sequence>
<organism evidence="1">
    <name type="scientific">Rhizobium sp. ZPR3</name>
    <dbReference type="NCBI Taxonomy" id="3158967"/>
    <lineage>
        <taxon>Bacteria</taxon>
        <taxon>Pseudomonadati</taxon>
        <taxon>Pseudomonadota</taxon>
        <taxon>Alphaproteobacteria</taxon>
        <taxon>Hyphomicrobiales</taxon>
        <taxon>Rhizobiaceae</taxon>
        <taxon>Rhizobium/Agrobacterium group</taxon>
        <taxon>Rhizobium</taxon>
    </lineage>
</organism>
<evidence type="ECO:0008006" key="2">
    <source>
        <dbReference type="Google" id="ProtNLM"/>
    </source>
</evidence>
<dbReference type="Gene3D" id="2.130.10.10">
    <property type="entry name" value="YVTN repeat-like/Quinoprotein amine dehydrogenase"/>
    <property type="match status" value="1"/>
</dbReference>
<dbReference type="InterPro" id="IPR051200">
    <property type="entry name" value="Host-pathogen_enzymatic-act"/>
</dbReference>
<gene>
    <name evidence="1" type="ORF">ABM479_22860</name>
</gene>
<dbReference type="PANTHER" id="PTHR47197:SF3">
    <property type="entry name" value="DIHYDRO-HEME D1 DEHYDROGENASE"/>
    <property type="match status" value="1"/>
</dbReference>
<evidence type="ECO:0000313" key="1">
    <source>
        <dbReference type="EMBL" id="XBT96367.1"/>
    </source>
</evidence>
<dbReference type="InterPro" id="IPR011048">
    <property type="entry name" value="Haem_d1_sf"/>
</dbReference>
<dbReference type="PANTHER" id="PTHR47197">
    <property type="entry name" value="PROTEIN NIRF"/>
    <property type="match status" value="1"/>
</dbReference>
<dbReference type="RefSeq" id="WP_349961024.1">
    <property type="nucleotide sequence ID" value="NZ_CP157961.1"/>
</dbReference>
<dbReference type="InterPro" id="IPR015943">
    <property type="entry name" value="WD40/YVTN_repeat-like_dom_sf"/>
</dbReference>
<accession>A0AAU7S1Q4</accession>
<proteinExistence type="predicted"/>
<dbReference type="SUPFAM" id="SSF51004">
    <property type="entry name" value="C-terminal (heme d1) domain of cytochrome cd1-nitrite reductase"/>
    <property type="match status" value="1"/>
</dbReference>